<evidence type="ECO:0000313" key="8">
    <source>
        <dbReference type="EMBL" id="ALK43889.1"/>
    </source>
</evidence>
<dbReference type="InterPro" id="IPR005498">
    <property type="entry name" value="T4SS_VirB10/TraB/TrbI"/>
</dbReference>
<feature type="compositionally biased region" description="Polar residues" evidence="6">
    <location>
        <begin position="190"/>
        <end position="205"/>
    </location>
</feature>
<proteinExistence type="inferred from homology"/>
<keyword evidence="5 7" id="KW-0472">Membrane</keyword>
<feature type="compositionally biased region" description="Basic and acidic residues" evidence="6">
    <location>
        <begin position="1"/>
        <end position="19"/>
    </location>
</feature>
<reference evidence="8" key="1">
    <citation type="submission" date="2015-01" db="EMBL/GenBank/DDBJ databases">
        <authorList>
            <person name="Zhao X.J."/>
            <person name="Ma P."/>
        </authorList>
    </citation>
    <scope>NUCLEOTIDE SEQUENCE</scope>
    <source>
        <strain evidence="8">ECN49</strain>
        <plasmid evidence="8">pKPC-ECN49</plasmid>
    </source>
</reference>
<evidence type="ECO:0000256" key="7">
    <source>
        <dbReference type="SAM" id="Phobius"/>
    </source>
</evidence>
<keyword evidence="3 7" id="KW-0812">Transmembrane</keyword>
<organism evidence="8">
    <name type="scientific">Enterobacter cloacae</name>
    <dbReference type="NCBI Taxonomy" id="550"/>
    <lineage>
        <taxon>Bacteria</taxon>
        <taxon>Pseudomonadati</taxon>
        <taxon>Pseudomonadota</taxon>
        <taxon>Gammaproteobacteria</taxon>
        <taxon>Enterobacterales</taxon>
        <taxon>Enterobacteriaceae</taxon>
        <taxon>Enterobacter</taxon>
        <taxon>Enterobacter cloacae complex</taxon>
    </lineage>
</organism>
<evidence type="ECO:0000256" key="1">
    <source>
        <dbReference type="ARBA" id="ARBA00004167"/>
    </source>
</evidence>
<dbReference type="AlphaFoldDB" id="A0A0P0L6Z5"/>
<feature type="region of interest" description="Disordered" evidence="6">
    <location>
        <begin position="1"/>
        <end position="135"/>
    </location>
</feature>
<evidence type="ECO:0000256" key="2">
    <source>
        <dbReference type="ARBA" id="ARBA00010265"/>
    </source>
</evidence>
<evidence type="ECO:0000256" key="4">
    <source>
        <dbReference type="ARBA" id="ARBA00022989"/>
    </source>
</evidence>
<dbReference type="GO" id="GO:0016020">
    <property type="term" value="C:membrane"/>
    <property type="evidence" value="ECO:0007669"/>
    <property type="project" value="UniProtKB-SubCell"/>
</dbReference>
<feature type="compositionally biased region" description="Low complexity" evidence="6">
    <location>
        <begin position="255"/>
        <end position="266"/>
    </location>
</feature>
<dbReference type="CDD" id="cd16429">
    <property type="entry name" value="VirB10"/>
    <property type="match status" value="1"/>
</dbReference>
<sequence length="503" mass="54558">MSDEQKPKTPAEIERDSASRNENLNPPEPEIEEIPEPETEEAPEPETEEVPEPETEDVQEPQVKPKTAAQIERDRLASLAAKAAPEPKPEPAASTGKNTDTPEEEMTAGKIEAALLKKRQEESRIQADEDEPKKKKAGWLGIHNLKKTWKGRIIIAVVFILILLLFGIYNFPNMFRGMFGNKETAAKVDANSQSAGKSQRQTGLNQDAAFDEKNDQQSGDTGTGKGDSGGKDNSDKSSAPPAPVVFSRALAQGMSSSSGAAQNNSSHAGRDEAEPDVAAESENALEPASDNASHKKGLTAIKVLPYDPNLFVPENTAIPCSLDRRFVSDLSGKLTCTINDDIYSANGNVKLIEKGTRASLVYKTGMLKQGQGRAFLMATKLRTRKQPFMDIPLVDSEAAGALGEAGVDGWIDTHFWERFGGAMMLGMIPDAMQGLSGAAKNNKDNQSDYTSNSREAFAEIAKEAFANSVNIPPTMYKNQGEIITLITGQDLDFSGVYRLKMRK</sequence>
<feature type="transmembrane region" description="Helical" evidence="7">
    <location>
        <begin position="153"/>
        <end position="171"/>
    </location>
</feature>
<feature type="compositionally biased region" description="Basic and acidic residues" evidence="6">
    <location>
        <begin position="118"/>
        <end position="133"/>
    </location>
</feature>
<dbReference type="NCBIfam" id="NF041422">
    <property type="entry name" value="VirB10_subf"/>
    <property type="match status" value="1"/>
</dbReference>
<evidence type="ECO:0000256" key="3">
    <source>
        <dbReference type="ARBA" id="ARBA00022692"/>
    </source>
</evidence>
<dbReference type="InterPro" id="IPR042217">
    <property type="entry name" value="T4SS_VirB10/TrbI"/>
</dbReference>
<feature type="compositionally biased region" description="Acidic residues" evidence="6">
    <location>
        <begin position="29"/>
        <end position="59"/>
    </location>
</feature>
<evidence type="ECO:0000256" key="5">
    <source>
        <dbReference type="ARBA" id="ARBA00023136"/>
    </source>
</evidence>
<dbReference type="Pfam" id="PF03743">
    <property type="entry name" value="TrbI"/>
    <property type="match status" value="1"/>
</dbReference>
<protein>
    <submittedName>
        <fullName evidence="8">Type IV secretory pathway VirB10 component</fullName>
    </submittedName>
</protein>
<keyword evidence="4 7" id="KW-1133">Transmembrane helix</keyword>
<feature type="region of interest" description="Disordered" evidence="6">
    <location>
        <begin position="190"/>
        <end position="242"/>
    </location>
</feature>
<evidence type="ECO:0000256" key="6">
    <source>
        <dbReference type="SAM" id="MobiDB-lite"/>
    </source>
</evidence>
<geneLocation type="plasmid" evidence="8">
    <name>pKPC-ECN49</name>
</geneLocation>
<dbReference type="Gene3D" id="2.40.128.260">
    <property type="entry name" value="Type IV secretion system, VirB10/TraB/TrbI"/>
    <property type="match status" value="2"/>
</dbReference>
<accession>A0A0P0L6Z5</accession>
<dbReference type="RefSeq" id="WP_020956894.1">
    <property type="nucleotide sequence ID" value="NZ_CACTIK010000199.1"/>
</dbReference>
<comment type="subcellular location">
    <subcellularLocation>
        <location evidence="1">Membrane</location>
        <topology evidence="1">Single-pass membrane protein</topology>
    </subcellularLocation>
</comment>
<keyword evidence="8" id="KW-0614">Plasmid</keyword>
<name>A0A0P0L6Z5_ENTCL</name>
<comment type="similarity">
    <text evidence="2">Belongs to the TrbI/VirB10 family.</text>
</comment>
<feature type="region of interest" description="Disordered" evidence="6">
    <location>
        <begin position="255"/>
        <end position="293"/>
    </location>
</feature>
<dbReference type="EMBL" id="KP726894">
    <property type="protein sequence ID" value="ALK43889.1"/>
    <property type="molecule type" value="Genomic_DNA"/>
</dbReference>